<dbReference type="GO" id="GO:0016616">
    <property type="term" value="F:oxidoreductase activity, acting on the CH-OH group of donors, NAD or NADP as acceptor"/>
    <property type="evidence" value="ECO:0007669"/>
    <property type="project" value="TreeGrafter"/>
</dbReference>
<organism evidence="2 3">
    <name type="scientific">Calocera cornea HHB12733</name>
    <dbReference type="NCBI Taxonomy" id="1353952"/>
    <lineage>
        <taxon>Eukaryota</taxon>
        <taxon>Fungi</taxon>
        <taxon>Dikarya</taxon>
        <taxon>Basidiomycota</taxon>
        <taxon>Agaricomycotina</taxon>
        <taxon>Dacrymycetes</taxon>
        <taxon>Dacrymycetales</taxon>
        <taxon>Dacrymycetaceae</taxon>
        <taxon>Calocera</taxon>
    </lineage>
</organism>
<dbReference type="AlphaFoldDB" id="A0A165D0A9"/>
<dbReference type="EMBL" id="KV424091">
    <property type="protein sequence ID" value="KZT51794.1"/>
    <property type="molecule type" value="Genomic_DNA"/>
</dbReference>
<feature type="region of interest" description="Disordered" evidence="1">
    <location>
        <begin position="202"/>
        <end position="222"/>
    </location>
</feature>
<dbReference type="InterPro" id="IPR036291">
    <property type="entry name" value="NAD(P)-bd_dom_sf"/>
</dbReference>
<protein>
    <submittedName>
        <fullName evidence="2">NAD(P)-binding protein</fullName>
    </submittedName>
</protein>
<dbReference type="Pfam" id="PF00106">
    <property type="entry name" value="adh_short"/>
    <property type="match status" value="1"/>
</dbReference>
<dbReference type="InterPro" id="IPR002347">
    <property type="entry name" value="SDR_fam"/>
</dbReference>
<accession>A0A165D0A9</accession>
<evidence type="ECO:0000313" key="2">
    <source>
        <dbReference type="EMBL" id="KZT51794.1"/>
    </source>
</evidence>
<evidence type="ECO:0000256" key="1">
    <source>
        <dbReference type="SAM" id="MobiDB-lite"/>
    </source>
</evidence>
<dbReference type="InParanoid" id="A0A165D0A9"/>
<gene>
    <name evidence="2" type="ORF">CALCODRAFT_460079</name>
</gene>
<dbReference type="InterPro" id="IPR052184">
    <property type="entry name" value="SDR_enzymes"/>
</dbReference>
<proteinExistence type="predicted"/>
<evidence type="ECO:0000313" key="3">
    <source>
        <dbReference type="Proteomes" id="UP000076842"/>
    </source>
</evidence>
<dbReference type="PANTHER" id="PTHR45458">
    <property type="entry name" value="SHORT-CHAIN DEHYDROGENASE/REDUCTASE SDR"/>
    <property type="match status" value="1"/>
</dbReference>
<reference evidence="2 3" key="1">
    <citation type="journal article" date="2016" name="Mol. Biol. Evol.">
        <title>Comparative Genomics of Early-Diverging Mushroom-Forming Fungi Provides Insights into the Origins of Lignocellulose Decay Capabilities.</title>
        <authorList>
            <person name="Nagy L.G."/>
            <person name="Riley R."/>
            <person name="Tritt A."/>
            <person name="Adam C."/>
            <person name="Daum C."/>
            <person name="Floudas D."/>
            <person name="Sun H."/>
            <person name="Yadav J.S."/>
            <person name="Pangilinan J."/>
            <person name="Larsson K.H."/>
            <person name="Matsuura K."/>
            <person name="Barry K."/>
            <person name="Labutti K."/>
            <person name="Kuo R."/>
            <person name="Ohm R.A."/>
            <person name="Bhattacharya S.S."/>
            <person name="Shirouzu T."/>
            <person name="Yoshinaga Y."/>
            <person name="Martin F.M."/>
            <person name="Grigoriev I.V."/>
            <person name="Hibbett D.S."/>
        </authorList>
    </citation>
    <scope>NUCLEOTIDE SEQUENCE [LARGE SCALE GENOMIC DNA]</scope>
    <source>
        <strain evidence="2 3">HHB12733</strain>
    </source>
</reference>
<dbReference type="PRINTS" id="PR00081">
    <property type="entry name" value="GDHRDH"/>
</dbReference>
<feature type="compositionally biased region" description="Polar residues" evidence="1">
    <location>
        <begin position="205"/>
        <end position="222"/>
    </location>
</feature>
<dbReference type="SUPFAM" id="SSF51735">
    <property type="entry name" value="NAD(P)-binding Rossmann-fold domains"/>
    <property type="match status" value="1"/>
</dbReference>
<keyword evidence="3" id="KW-1185">Reference proteome</keyword>
<sequence>MPSYVVAGASRGLGLEFVKQLLAKGNLVLALARNPDKSTGLQELKGEKNLHILKADITKPDELRAAVAETGKITGGSLDVLINNAAYMTFENTFNAIDEYESDAALAKSFNDHWDTNVLGVVYTTNAFIPLLAKGQLKKVLNLSTGLADPAANLDLEFDQNVAYSVSKCALEMVNVKYAAKYRKEGWTFLAISPGVVNTAEEARTSSPLPQPDRTTVSHTSTAPDWAIPGLQAMAAKFQKYAPTWTGPITATESVGKMLSVFDKAGPELSGKFVSHHGNREWL</sequence>
<dbReference type="PANTHER" id="PTHR45458:SF3">
    <property type="entry name" value="CHAIN DEHYDROGENASE (ATSC), PUTATIVE-RELATED"/>
    <property type="match status" value="1"/>
</dbReference>
<dbReference type="OrthoDB" id="9876299at2759"/>
<dbReference type="Gene3D" id="3.40.50.720">
    <property type="entry name" value="NAD(P)-binding Rossmann-like Domain"/>
    <property type="match status" value="1"/>
</dbReference>
<name>A0A165D0A9_9BASI</name>
<dbReference type="Proteomes" id="UP000076842">
    <property type="component" value="Unassembled WGS sequence"/>
</dbReference>